<reference evidence="3" key="1">
    <citation type="submission" date="2015-01" db="EMBL/GenBank/DDBJ databases">
        <title>Transcriptome Assembly of Fopius arisanus.</title>
        <authorList>
            <person name="Geib S."/>
        </authorList>
    </citation>
    <scope>NUCLEOTIDE SEQUENCE</scope>
</reference>
<feature type="compositionally biased region" description="Polar residues" evidence="1">
    <location>
        <begin position="211"/>
        <end position="233"/>
    </location>
</feature>
<protein>
    <submittedName>
        <fullName evidence="3">Vrtn protein</fullName>
    </submittedName>
</protein>
<evidence type="ECO:0000256" key="1">
    <source>
        <dbReference type="SAM" id="MobiDB-lite"/>
    </source>
</evidence>
<dbReference type="EMBL" id="GBYB01007635">
    <property type="protein sequence ID" value="JAG77402.1"/>
    <property type="molecule type" value="Transcribed_RNA"/>
</dbReference>
<organism evidence="3">
    <name type="scientific">Fopius arisanus</name>
    <dbReference type="NCBI Taxonomy" id="64838"/>
    <lineage>
        <taxon>Eukaryota</taxon>
        <taxon>Metazoa</taxon>
        <taxon>Ecdysozoa</taxon>
        <taxon>Arthropoda</taxon>
        <taxon>Hexapoda</taxon>
        <taxon>Insecta</taxon>
        <taxon>Pterygota</taxon>
        <taxon>Neoptera</taxon>
        <taxon>Endopterygota</taxon>
        <taxon>Hymenoptera</taxon>
        <taxon>Apocrita</taxon>
        <taxon>Ichneumonoidea</taxon>
        <taxon>Braconidae</taxon>
        <taxon>Opiinae</taxon>
        <taxon>Fopius</taxon>
    </lineage>
</organism>
<dbReference type="PROSITE" id="PS50802">
    <property type="entry name" value="OTU"/>
    <property type="match status" value="1"/>
</dbReference>
<dbReference type="SUPFAM" id="SSF54001">
    <property type="entry name" value="Cysteine proteinases"/>
    <property type="match status" value="1"/>
</dbReference>
<feature type="domain" description="OTU" evidence="2">
    <location>
        <begin position="361"/>
        <end position="496"/>
    </location>
</feature>
<accession>A0A0C9RH44</accession>
<sequence>MITIGTLNIPILKNIITQINDETLGKIEEIRGDIKTHEIAIYNKWKNLYKQCNPVDYLLNSSNILHKSKCLQDCYDHIRKFSIFIQNNYDLVLKKFNLYDSYVNRLENYSESSDALGFRLNYIESEVVESIEKFLTFVMKFVNLGLLHVSSNRIYKLSDFILDFTEQSLKLPTLKLNDTIDDLTIYITQNKINSTVGKVKTGVINSTASSTDMTTTQYDNTNNSDKASDTQPSPIADTEGGLVDLDLDLEAQFEVMMQGGLRKSTNAKPPSISMESPPLLNTNDIDDILDYTQVIEYNNIIYDKLLLDLESPSYDIMYDDEVKKYVVMICKYLRNMYYNESIPEQKDFIKITLPEYLRKTFKAVGVCGDGSCFYNAISVQLIGNTSLANVLRTIIVYHMKLNKWWLITYFYINLNDNKTFEQLIRDSLLSSTYVDGGYAPVMMSIILNKNINIYGYKSGTYLRINLWVFHTTKNHRTNQEIYLYLDNNHYSALELWDKNTLSNIPYLTEYQVDAFSDFITLD</sequence>
<evidence type="ECO:0000313" key="3">
    <source>
        <dbReference type="EMBL" id="JAG77402.1"/>
    </source>
</evidence>
<evidence type="ECO:0000259" key="2">
    <source>
        <dbReference type="PROSITE" id="PS50802"/>
    </source>
</evidence>
<gene>
    <name evidence="3" type="primary">Vrtn</name>
    <name evidence="3" type="ORF">g.49632</name>
</gene>
<dbReference type="AlphaFoldDB" id="A0A0C9RH44"/>
<name>A0A0C9RH44_9HYME</name>
<dbReference type="CDD" id="cd22744">
    <property type="entry name" value="OTU"/>
    <property type="match status" value="1"/>
</dbReference>
<dbReference type="InterPro" id="IPR038765">
    <property type="entry name" value="Papain-like_cys_pep_sf"/>
</dbReference>
<feature type="region of interest" description="Disordered" evidence="1">
    <location>
        <begin position="211"/>
        <end position="237"/>
    </location>
</feature>
<dbReference type="Gene3D" id="3.90.70.80">
    <property type="match status" value="1"/>
</dbReference>
<dbReference type="InterPro" id="IPR003323">
    <property type="entry name" value="OTU_dom"/>
</dbReference>
<proteinExistence type="predicted"/>